<dbReference type="Gene3D" id="3.40.50.720">
    <property type="entry name" value="NAD(P)-binding Rossmann-like Domain"/>
    <property type="match status" value="1"/>
</dbReference>
<keyword evidence="2" id="KW-0560">Oxidoreductase</keyword>
<protein>
    <submittedName>
        <fullName evidence="4">Short-chain dehydrogenase</fullName>
    </submittedName>
</protein>
<comment type="similarity">
    <text evidence="1 3">Belongs to the short-chain dehydrogenases/reductases (SDR) family.</text>
</comment>
<evidence type="ECO:0000256" key="1">
    <source>
        <dbReference type="ARBA" id="ARBA00006484"/>
    </source>
</evidence>
<dbReference type="SUPFAM" id="SSF51735">
    <property type="entry name" value="NAD(P)-binding Rossmann-fold domains"/>
    <property type="match status" value="1"/>
</dbReference>
<evidence type="ECO:0000256" key="3">
    <source>
        <dbReference type="RuleBase" id="RU000363"/>
    </source>
</evidence>
<dbReference type="PANTHER" id="PTHR42901:SF1">
    <property type="entry name" value="ALCOHOL DEHYDROGENASE"/>
    <property type="match status" value="1"/>
</dbReference>
<name>A0A2D1UAS5_9SPHI</name>
<dbReference type="PIRSF" id="PIRSF000126">
    <property type="entry name" value="11-beta-HSD1"/>
    <property type="match status" value="1"/>
</dbReference>
<gene>
    <name evidence="4" type="ORF">CPT03_20670</name>
</gene>
<dbReference type="PROSITE" id="PS00061">
    <property type="entry name" value="ADH_SHORT"/>
    <property type="match status" value="1"/>
</dbReference>
<dbReference type="PRINTS" id="PR00081">
    <property type="entry name" value="GDHRDH"/>
</dbReference>
<dbReference type="OrthoDB" id="9808814at2"/>
<reference evidence="4 5" key="1">
    <citation type="submission" date="2017-10" db="EMBL/GenBank/DDBJ databases">
        <title>Whole genome of Pedobacter ginsengisoli T01R-27 isolated from tomato rhizosphere.</title>
        <authorList>
            <person name="Weon H.-Y."/>
            <person name="Lee S.A."/>
            <person name="Sang M.K."/>
            <person name="Song J."/>
        </authorList>
    </citation>
    <scope>NUCLEOTIDE SEQUENCE [LARGE SCALE GENOMIC DNA]</scope>
    <source>
        <strain evidence="4 5">T01R-27</strain>
    </source>
</reference>
<proteinExistence type="inferred from homology"/>
<sequence length="259" mass="28197">MDQFALITGASKGIGKALAISLAKRKFNLLLVARSAPELNMLKSELSAQYNVRVEVFALDLSVPGVAKRVTDWCTDNAFPVSVLVNNAGFGVWGKFESLPLNEQLNMLQLNITALTELTYYMLPLLRRNQQGYVLNVSSTAAYQSVPTLALYAASKSYVLSFSRAIRYELKDSSISVTCLSPGPVGTGFAERAGLSAINDIAEKFNMDANVVADFAVKGMLNRKAEIIPGFTNIISAYANRILPKSLIERITAGIYNVK</sequence>
<dbReference type="GO" id="GO:0016491">
    <property type="term" value="F:oxidoreductase activity"/>
    <property type="evidence" value="ECO:0007669"/>
    <property type="project" value="UniProtKB-KW"/>
</dbReference>
<dbReference type="RefSeq" id="WP_099440599.1">
    <property type="nucleotide sequence ID" value="NZ_CP024091.1"/>
</dbReference>
<dbReference type="InterPro" id="IPR002347">
    <property type="entry name" value="SDR_fam"/>
</dbReference>
<evidence type="ECO:0000256" key="2">
    <source>
        <dbReference type="ARBA" id="ARBA00023002"/>
    </source>
</evidence>
<dbReference type="PANTHER" id="PTHR42901">
    <property type="entry name" value="ALCOHOL DEHYDROGENASE"/>
    <property type="match status" value="1"/>
</dbReference>
<dbReference type="InterPro" id="IPR036291">
    <property type="entry name" value="NAD(P)-bd_dom_sf"/>
</dbReference>
<accession>A0A2D1UAS5</accession>
<evidence type="ECO:0000313" key="4">
    <source>
        <dbReference type="EMBL" id="ATP58705.1"/>
    </source>
</evidence>
<organism evidence="4 5">
    <name type="scientific">Pedobacter ginsengisoli</name>
    <dbReference type="NCBI Taxonomy" id="363852"/>
    <lineage>
        <taxon>Bacteria</taxon>
        <taxon>Pseudomonadati</taxon>
        <taxon>Bacteroidota</taxon>
        <taxon>Sphingobacteriia</taxon>
        <taxon>Sphingobacteriales</taxon>
        <taxon>Sphingobacteriaceae</taxon>
        <taxon>Pedobacter</taxon>
    </lineage>
</organism>
<dbReference type="EMBL" id="CP024091">
    <property type="protein sequence ID" value="ATP58705.1"/>
    <property type="molecule type" value="Genomic_DNA"/>
</dbReference>
<dbReference type="PRINTS" id="PR00080">
    <property type="entry name" value="SDRFAMILY"/>
</dbReference>
<dbReference type="AlphaFoldDB" id="A0A2D1UAS5"/>
<dbReference type="Proteomes" id="UP000223749">
    <property type="component" value="Chromosome"/>
</dbReference>
<dbReference type="KEGG" id="pgs:CPT03_20670"/>
<dbReference type="InterPro" id="IPR020904">
    <property type="entry name" value="Sc_DH/Rdtase_CS"/>
</dbReference>
<keyword evidence="5" id="KW-1185">Reference proteome</keyword>
<evidence type="ECO:0000313" key="5">
    <source>
        <dbReference type="Proteomes" id="UP000223749"/>
    </source>
</evidence>
<dbReference type="Pfam" id="PF00106">
    <property type="entry name" value="adh_short"/>
    <property type="match status" value="1"/>
</dbReference>